<gene>
    <name evidence="1" type="ORF">IAB74_09090</name>
</gene>
<dbReference type="AlphaFoldDB" id="A0A9D1CMT5"/>
<dbReference type="EMBL" id="DVFK01000118">
    <property type="protein sequence ID" value="HIQ68647.1"/>
    <property type="molecule type" value="Genomic_DNA"/>
</dbReference>
<dbReference type="Proteomes" id="UP000886796">
    <property type="component" value="Unassembled WGS sequence"/>
</dbReference>
<protein>
    <recommendedName>
        <fullName evidence="3">Ferritin</fullName>
    </recommendedName>
</protein>
<reference evidence="1" key="1">
    <citation type="submission" date="2020-10" db="EMBL/GenBank/DDBJ databases">
        <authorList>
            <person name="Gilroy R."/>
        </authorList>
    </citation>
    <scope>NUCLEOTIDE SEQUENCE</scope>
    <source>
        <strain evidence="1">13361</strain>
    </source>
</reference>
<name>A0A9D1CMT5_9FIRM</name>
<reference evidence="1" key="2">
    <citation type="journal article" date="2021" name="PeerJ">
        <title>Extensive microbial diversity within the chicken gut microbiome revealed by metagenomics and culture.</title>
        <authorList>
            <person name="Gilroy R."/>
            <person name="Ravi A."/>
            <person name="Getino M."/>
            <person name="Pursley I."/>
            <person name="Horton D.L."/>
            <person name="Alikhan N.F."/>
            <person name="Baker D."/>
            <person name="Gharbi K."/>
            <person name="Hall N."/>
            <person name="Watson M."/>
            <person name="Adriaenssens E.M."/>
            <person name="Foster-Nyarko E."/>
            <person name="Jarju S."/>
            <person name="Secka A."/>
            <person name="Antonio M."/>
            <person name="Oren A."/>
            <person name="Chaudhuri R.R."/>
            <person name="La Ragione R."/>
            <person name="Hildebrand F."/>
            <person name="Pallen M.J."/>
        </authorList>
    </citation>
    <scope>NUCLEOTIDE SEQUENCE</scope>
    <source>
        <strain evidence="1">13361</strain>
    </source>
</reference>
<sequence length="151" mass="17169">MKTKPNDAFAQVWQRVKEPAALFDPESIKGLIALQWQEAATYLYLSRRLGGREGAQLHNLFTQCQSHTACLKGIYTLATGKHYSAKSLPPQEEPVEVTLRRCYGNKMRCLAEYEARGADPEYGQVFLRLAQQEREVCSEILEIIGRLTHKV</sequence>
<accession>A0A9D1CMT5</accession>
<evidence type="ECO:0008006" key="3">
    <source>
        <dbReference type="Google" id="ProtNLM"/>
    </source>
</evidence>
<organism evidence="1 2">
    <name type="scientific">Candidatus Faecousia excrementigallinarum</name>
    <dbReference type="NCBI Taxonomy" id="2840806"/>
    <lineage>
        <taxon>Bacteria</taxon>
        <taxon>Bacillati</taxon>
        <taxon>Bacillota</taxon>
        <taxon>Clostridia</taxon>
        <taxon>Eubacteriales</taxon>
        <taxon>Oscillospiraceae</taxon>
        <taxon>Faecousia</taxon>
    </lineage>
</organism>
<proteinExistence type="predicted"/>
<evidence type="ECO:0000313" key="2">
    <source>
        <dbReference type="Proteomes" id="UP000886796"/>
    </source>
</evidence>
<comment type="caution">
    <text evidence="1">The sequence shown here is derived from an EMBL/GenBank/DDBJ whole genome shotgun (WGS) entry which is preliminary data.</text>
</comment>
<evidence type="ECO:0000313" key="1">
    <source>
        <dbReference type="EMBL" id="HIQ68647.1"/>
    </source>
</evidence>